<keyword evidence="2" id="KW-1185">Reference proteome</keyword>
<dbReference type="RefSeq" id="WP_088466900.1">
    <property type="nucleotide sequence ID" value="NZ_JAZHOJ010000013.1"/>
</dbReference>
<reference evidence="1 2" key="1">
    <citation type="submission" date="2024-02" db="EMBL/GenBank/DDBJ databases">
        <title>Comparative Genomic Analysis of Flavobacterium Species Causing Columnaris Disease of Freshwater Fish in Thailand: Insights into Virulence and Resistance Mechanisms.</title>
        <authorList>
            <person name="Nguyen D."/>
            <person name="Chokmangmeepisarn P."/>
            <person name="Khianchaikhan K."/>
            <person name="Morishita M."/>
            <person name="Bunnoy A."/>
            <person name="Rodkhum C."/>
        </authorList>
    </citation>
    <scope>NUCLEOTIDE SEQUENCE [LARGE SCALE GENOMIC DNA]</scope>
    <source>
        <strain evidence="1 2">PCBSB2203</strain>
    </source>
</reference>
<protein>
    <recommendedName>
        <fullName evidence="3">Lipoprotein</fullName>
    </recommendedName>
</protein>
<comment type="caution">
    <text evidence="1">The sequence shown here is derived from an EMBL/GenBank/DDBJ whole genome shotgun (WGS) entry which is preliminary data.</text>
</comment>
<sequence length="317" mass="36524">MNRKNINILLFSICCFSYGCSQNKNNKTENKMIAEIEKKVNSFSLRPYYSVDFENGNSGCQFEILINDIPVFSKIGIQGGVTSSAPINSCILKSGKQKLKIKLYPNVGKENIKVSHKNISPFNLNISYRKDAWNENNLNEIVVFKLPTILLPEKGLPYFEKEIEFEAVVPYQFEGWSNSKDLTKIPNIEQKVINKYKELQKLLIDKNYSAFAKMKNQKDIEMNISFYLKPNDVIEGENYDKKAFTEKDAEIQPLDNVKITFYGDGRLVTLEKIKDKDSALRTKIVHKTNDGKQKEEIISFPILFHIPQNSNDLEIIR</sequence>
<dbReference type="EMBL" id="JAZHOJ010000013">
    <property type="protein sequence ID" value="MFK7003719.1"/>
    <property type="molecule type" value="Genomic_DNA"/>
</dbReference>
<evidence type="ECO:0008006" key="3">
    <source>
        <dbReference type="Google" id="ProtNLM"/>
    </source>
</evidence>
<accession>A0ABW8PGM1</accession>
<organism evidence="1 2">
    <name type="scientific">Flavobacterium covae</name>
    <dbReference type="NCBI Taxonomy" id="2906076"/>
    <lineage>
        <taxon>Bacteria</taxon>
        <taxon>Pseudomonadati</taxon>
        <taxon>Bacteroidota</taxon>
        <taxon>Flavobacteriia</taxon>
        <taxon>Flavobacteriales</taxon>
        <taxon>Flavobacteriaceae</taxon>
        <taxon>Flavobacterium</taxon>
    </lineage>
</organism>
<name>A0ABW8PGM1_9FLAO</name>
<evidence type="ECO:0000313" key="1">
    <source>
        <dbReference type="EMBL" id="MFK7003719.1"/>
    </source>
</evidence>
<evidence type="ECO:0000313" key="2">
    <source>
        <dbReference type="Proteomes" id="UP001621713"/>
    </source>
</evidence>
<dbReference type="PROSITE" id="PS51257">
    <property type="entry name" value="PROKAR_LIPOPROTEIN"/>
    <property type="match status" value="1"/>
</dbReference>
<proteinExistence type="predicted"/>
<gene>
    <name evidence="1" type="ORF">V3467_07620</name>
</gene>
<dbReference type="Proteomes" id="UP001621713">
    <property type="component" value="Unassembled WGS sequence"/>
</dbReference>